<comment type="caution">
    <text evidence="8">The sequence shown here is derived from an EMBL/GenBank/DDBJ whole genome shotgun (WGS) entry which is preliminary data.</text>
</comment>
<dbReference type="GO" id="GO:0044666">
    <property type="term" value="C:MLL3/4 complex"/>
    <property type="evidence" value="ECO:0007669"/>
    <property type="project" value="TreeGrafter"/>
</dbReference>
<dbReference type="Pfam" id="PF12738">
    <property type="entry name" value="PTCB-BRCT"/>
    <property type="match status" value="1"/>
</dbReference>
<reference evidence="8 9" key="1">
    <citation type="journal article" date="2016" name="Genome Biol. Evol.">
        <title>Gene Family Evolution Reflects Adaptation to Soil Environmental Stressors in the Genome of the Collembolan Orchesella cincta.</title>
        <authorList>
            <person name="Faddeeva-Vakhrusheva A."/>
            <person name="Derks M.F."/>
            <person name="Anvar S.Y."/>
            <person name="Agamennone V."/>
            <person name="Suring W."/>
            <person name="Smit S."/>
            <person name="van Straalen N.M."/>
            <person name="Roelofs D."/>
        </authorList>
    </citation>
    <scope>NUCLEOTIDE SEQUENCE [LARGE SCALE GENOMIC DNA]</scope>
    <source>
        <tissue evidence="8">Mixed pool</tissue>
    </source>
</reference>
<keyword evidence="2" id="KW-0227">DNA damage</keyword>
<gene>
    <name evidence="8" type="ORF">Ocin01_04067</name>
</gene>
<dbReference type="PANTHER" id="PTHR23196:SF1">
    <property type="entry name" value="PAX-INTERACTING PROTEIN 1"/>
    <property type="match status" value="1"/>
</dbReference>
<feature type="domain" description="BRCT" evidence="7">
    <location>
        <begin position="403"/>
        <end position="483"/>
    </location>
</feature>
<dbReference type="PROSITE" id="PS50172">
    <property type="entry name" value="BRCT"/>
    <property type="match status" value="2"/>
</dbReference>
<keyword evidence="3" id="KW-0539">Nucleus</keyword>
<evidence type="ECO:0000313" key="8">
    <source>
        <dbReference type="EMBL" id="ODN02623.1"/>
    </source>
</evidence>
<dbReference type="OrthoDB" id="342264at2759"/>
<feature type="domain" description="BRCT" evidence="7">
    <location>
        <begin position="504"/>
        <end position="601"/>
    </location>
</feature>
<feature type="region of interest" description="Disordered" evidence="6">
    <location>
        <begin position="1"/>
        <end position="54"/>
    </location>
</feature>
<dbReference type="OMA" id="HVICESM"/>
<dbReference type="PANTHER" id="PTHR23196">
    <property type="entry name" value="PAX TRANSCRIPTION ACTIVATION DOMAIN INTERACTING PROTEIN"/>
    <property type="match status" value="1"/>
</dbReference>
<dbReference type="GO" id="GO:0006974">
    <property type="term" value="P:DNA damage response"/>
    <property type="evidence" value="ECO:0007669"/>
    <property type="project" value="UniProtKB-KW"/>
</dbReference>
<name>A0A1D2NBJ3_ORCCI</name>
<evidence type="ECO:0000313" key="9">
    <source>
        <dbReference type="Proteomes" id="UP000094527"/>
    </source>
</evidence>
<evidence type="ECO:0000259" key="7">
    <source>
        <dbReference type="PROSITE" id="PS50172"/>
    </source>
</evidence>
<dbReference type="SUPFAM" id="SSF52113">
    <property type="entry name" value="BRCT domain"/>
    <property type="match status" value="3"/>
</dbReference>
<dbReference type="InterPro" id="IPR036420">
    <property type="entry name" value="BRCT_dom_sf"/>
</dbReference>
<evidence type="ECO:0000256" key="3">
    <source>
        <dbReference type="ARBA" id="ARBA00023242"/>
    </source>
</evidence>
<dbReference type="SMART" id="SM00292">
    <property type="entry name" value="BRCT"/>
    <property type="match status" value="4"/>
</dbReference>
<dbReference type="STRING" id="48709.A0A1D2NBJ3"/>
<evidence type="ECO:0000256" key="6">
    <source>
        <dbReference type="SAM" id="MobiDB-lite"/>
    </source>
</evidence>
<dbReference type="CDD" id="cd17711">
    <property type="entry name" value="BRCT_PAXIP1_rpt3"/>
    <property type="match status" value="1"/>
</dbReference>
<accession>A0A1D2NBJ3</accession>
<comment type="subcellular location">
    <subcellularLocation>
        <location evidence="1">Nucleus</location>
    </subcellularLocation>
</comment>
<dbReference type="Proteomes" id="UP000094527">
    <property type="component" value="Unassembled WGS sequence"/>
</dbReference>
<dbReference type="InterPro" id="IPR051579">
    <property type="entry name" value="DDR_Transcriptional_Reg"/>
</dbReference>
<dbReference type="Pfam" id="PF16589">
    <property type="entry name" value="BRCT_2"/>
    <property type="match status" value="1"/>
</dbReference>
<evidence type="ECO:0000256" key="5">
    <source>
        <dbReference type="ARBA" id="ARBA00030146"/>
    </source>
</evidence>
<feature type="compositionally biased region" description="Low complexity" evidence="6">
    <location>
        <begin position="1"/>
        <end position="25"/>
    </location>
</feature>
<evidence type="ECO:0000256" key="1">
    <source>
        <dbReference type="ARBA" id="ARBA00004123"/>
    </source>
</evidence>
<evidence type="ECO:0000256" key="4">
    <source>
        <dbReference type="ARBA" id="ARBA00023858"/>
    </source>
</evidence>
<dbReference type="EMBL" id="LJIJ01000103">
    <property type="protein sequence ID" value="ODN02623.1"/>
    <property type="molecule type" value="Genomic_DNA"/>
</dbReference>
<organism evidence="8 9">
    <name type="scientific">Orchesella cincta</name>
    <name type="common">Springtail</name>
    <name type="synonym">Podura cincta</name>
    <dbReference type="NCBI Taxonomy" id="48709"/>
    <lineage>
        <taxon>Eukaryota</taxon>
        <taxon>Metazoa</taxon>
        <taxon>Ecdysozoa</taxon>
        <taxon>Arthropoda</taxon>
        <taxon>Hexapoda</taxon>
        <taxon>Collembola</taxon>
        <taxon>Entomobryomorpha</taxon>
        <taxon>Entomobryoidea</taxon>
        <taxon>Orchesellidae</taxon>
        <taxon>Orchesellinae</taxon>
        <taxon>Orchesella</taxon>
    </lineage>
</organism>
<dbReference type="Gene3D" id="3.40.50.10190">
    <property type="entry name" value="BRCT domain"/>
    <property type="match status" value="4"/>
</dbReference>
<feature type="compositionally biased region" description="Polar residues" evidence="6">
    <location>
        <begin position="39"/>
        <end position="54"/>
    </location>
</feature>
<sequence>MCGTDSSTTTTSSSIATSTSTTHTMCPPPTPPVSSSQSQQLPLQHPAPTSQSNVLSQRRTLSNLTNSCKTIQVNSYGAVRGTLTQPTSPAAISTARTPFYGYEPSFKGASQTLSISVTIPPPNGFLIGCVFWSAQVIDAPNWRHCILFYGGEIVNEYNPTRVTHVLCRSQKFPEFQQVLRDGKRLVTMHWLSDTCCRKVMAPPFYAMHLPPPFNDEHLPLKGQSFSQTGFEGEDRERVIKMVMLLGANYTPFFTKLNHGLVAGRTEGAKFAKAREWKIAVVNIQFLNELLLGNISCLQIMHGPKYQHYCIEQPFRFDINLAPHLMAAWKTPIRIANDVVEKFKAGKRTLERAEDDVERAKRQKIIDDEVLQISYFDDVSSQPMDVDKKADDEDIKPDIENRPPPVIMFSGFTEKFMTLATEKLKTLGARFTEDVKEATHLVIWEICTSRLYSALCRVKYIVGAAWVRDSYKVKRFVDEAGYGASVTSFEMYHKVHIPDILKKPDRHVLFKGITFYFTPGVNGTVRKGLTEMIEAAGGQVDKSQKSMTDVKSKARKNPRKYLIITTMKDFEYFNEFFCTKPSINKSIFTELFIYTCIAEQKVDLGYVTGKKSAAKVEPANSG</sequence>
<proteinExistence type="predicted"/>
<keyword evidence="9" id="KW-1185">Reference proteome</keyword>
<protein>
    <recommendedName>
        <fullName evidence="4">PAX-interacting protein 1</fullName>
    </recommendedName>
    <alternativeName>
        <fullName evidence="5">PAX transactivation activation domain-interacting protein</fullName>
    </alternativeName>
</protein>
<evidence type="ECO:0000256" key="2">
    <source>
        <dbReference type="ARBA" id="ARBA00022763"/>
    </source>
</evidence>
<dbReference type="AlphaFoldDB" id="A0A1D2NBJ3"/>
<dbReference type="InterPro" id="IPR001357">
    <property type="entry name" value="BRCT_dom"/>
</dbReference>